<dbReference type="EMBL" id="JBHDLN010000019">
    <property type="protein sequence ID" value="MFB0846168.1"/>
    <property type="molecule type" value="Genomic_DNA"/>
</dbReference>
<reference evidence="3 4" key="1">
    <citation type="submission" date="2024-09" db="EMBL/GenBank/DDBJ databases">
        <authorList>
            <person name="Makale K.P.P."/>
            <person name="Makhzoum A."/>
            <person name="Rantong G."/>
            <person name="Rahube T.O."/>
        </authorList>
    </citation>
    <scope>NUCLEOTIDE SEQUENCE [LARGE SCALE GENOMIC DNA]</scope>
    <source>
        <strain evidence="3 4">KM_D13</strain>
    </source>
</reference>
<organism evidence="3 4">
    <name type="scientific">Paenibacillus oleatilyticus</name>
    <dbReference type="NCBI Taxonomy" id="2594886"/>
    <lineage>
        <taxon>Bacteria</taxon>
        <taxon>Bacillati</taxon>
        <taxon>Bacillota</taxon>
        <taxon>Bacilli</taxon>
        <taxon>Bacillales</taxon>
        <taxon>Paenibacillaceae</taxon>
        <taxon>Paenibacillus</taxon>
    </lineage>
</organism>
<dbReference type="InterPro" id="IPR001173">
    <property type="entry name" value="Glyco_trans_2-like"/>
</dbReference>
<keyword evidence="4" id="KW-1185">Reference proteome</keyword>
<evidence type="ECO:0000313" key="3">
    <source>
        <dbReference type="EMBL" id="MFB0846168.1"/>
    </source>
</evidence>
<dbReference type="PANTHER" id="PTHR43685:SF2">
    <property type="entry name" value="GLYCOSYLTRANSFERASE 2-LIKE DOMAIN-CONTAINING PROTEIN"/>
    <property type="match status" value="1"/>
</dbReference>
<feature type="domain" description="Glycosyltransferase 2-like" evidence="1">
    <location>
        <begin position="551"/>
        <end position="686"/>
    </location>
</feature>
<dbReference type="Proteomes" id="UP001575622">
    <property type="component" value="Unassembled WGS sequence"/>
</dbReference>
<dbReference type="InterPro" id="IPR029044">
    <property type="entry name" value="Nucleotide-diphossugar_trans"/>
</dbReference>
<dbReference type="RefSeq" id="WP_373956167.1">
    <property type="nucleotide sequence ID" value="NZ_JBHDLN010000019.1"/>
</dbReference>
<dbReference type="SUPFAM" id="SSF53448">
    <property type="entry name" value="Nucleotide-diphospho-sugar transferases"/>
    <property type="match status" value="3"/>
</dbReference>
<name>A0ABV4V7W4_9BACL</name>
<evidence type="ECO:0000259" key="1">
    <source>
        <dbReference type="Pfam" id="PF00535"/>
    </source>
</evidence>
<gene>
    <name evidence="3" type="ORF">ACEU3E_28640</name>
</gene>
<accession>A0ABV4V7W4</accession>
<sequence>MNANKICFITCYNDEALYHECLNYVYSLDIPEGFEIETRGIYGAVSMAAGYNNAMSSSDAKYKIYLHQDTFLINKSFLNDCLKLFKNDNELGMLGMVGTKKLPPSCVWWEGRDLIGEVFESHTGKMELLQFRKTRDSYEEVESIDGFLMVTQYDIPWREDVFNGWHFYDISQSLEFRMAGYKVGIPNQLSSWAIHDCGIVQTNNGFEIYKRDFIEIYSDFLFPPGQGYRRHKDGFRIIALVACHNDGDIIYHVIGDLIQQGVEVYLINHCSTDNTVEEASKWLGKGLIHIENFPEDAGYPEENKTQYIWKDILQRKQELSMLLDADWFIHHDSDEFRESPWNGLSLSKAIEIVDRSGYNAINFKLLNFRPTNNHFEPGSDVREALTHFEWGEHFNRLQLKAWKNFHQPVDLVSNAGHVIEFDGKKVYPINFILRHYPIRSQVHGVQKVINERKKRFNEIEKNVNGWHIQYDHIENEEHSFLYKKEDLIEFDARLVRKQNLNEAGQNKIICNEIENVIEVLENEKNLTYIKDLEIYLNEIKLLNGRKKPKVTILITTYNQKEYLKQAIESALKQDYENLEVLVADDCSTDGTDVVMQAYTTNKKVRYIRHSSNLGAGNNTKYVFYNYVDSDYVLILNHDDFFIDDSYISKAAELLTENPNVSFVTANCIIYDVEKNEYKKTNYVEENVINGLDYFLNYETSKYHHITSVLTTLFRRENAVRMSCFNEEAKCLDLFLHLKLMLTGDVGFIHDHVGVYRIHKNSISGSLPEGYDFLTINELENLKNYVMKEYRVQKENLETWINIQVLTYVRWRIPYLWKTNKKLALELLMGISNKYPMAYNHILETI</sequence>
<dbReference type="Gene3D" id="3.90.550.10">
    <property type="entry name" value="Spore Coat Polysaccharide Biosynthesis Protein SpsA, Chain A"/>
    <property type="match status" value="2"/>
</dbReference>
<dbReference type="Pfam" id="PF00535">
    <property type="entry name" value="Glycos_transf_2"/>
    <property type="match status" value="1"/>
</dbReference>
<dbReference type="CDD" id="cd00761">
    <property type="entry name" value="Glyco_tranf_GTA_type"/>
    <property type="match status" value="2"/>
</dbReference>
<dbReference type="InterPro" id="IPR059123">
    <property type="entry name" value="StrF_dom"/>
</dbReference>
<proteinExistence type="predicted"/>
<comment type="caution">
    <text evidence="3">The sequence shown here is derived from an EMBL/GenBank/DDBJ whole genome shotgun (WGS) entry which is preliminary data.</text>
</comment>
<evidence type="ECO:0000313" key="4">
    <source>
        <dbReference type="Proteomes" id="UP001575622"/>
    </source>
</evidence>
<feature type="domain" description="Streptomycin biosynthesis protein StrF" evidence="2">
    <location>
        <begin position="7"/>
        <end position="216"/>
    </location>
</feature>
<evidence type="ECO:0000259" key="2">
    <source>
        <dbReference type="Pfam" id="PF13712"/>
    </source>
</evidence>
<dbReference type="Pfam" id="PF13712">
    <property type="entry name" value="Glyco_tranf_2_5"/>
    <property type="match status" value="1"/>
</dbReference>
<dbReference type="PANTHER" id="PTHR43685">
    <property type="entry name" value="GLYCOSYLTRANSFERASE"/>
    <property type="match status" value="1"/>
</dbReference>
<dbReference type="InterPro" id="IPR050834">
    <property type="entry name" value="Glycosyltransf_2"/>
</dbReference>
<protein>
    <submittedName>
        <fullName evidence="3">Glycosyltransferase</fullName>
    </submittedName>
</protein>